<sequence>MGSRAREAVAPLYLLACLIAGGSAQGAWANMVLQLVGIAILAWAAVAHVDQPLIPAARQLLILTAITVAVILVQLVPLPPSIWMNMGGRAPIAAGFRTLGLAPPAMPVSLTPYGSVSSLLALIPPLAMFAAIVRLKAYRTRWLTAALLLGTVGGILLGVLQLSATDAAASPWYLYAQSSFGVATGFFANGNHMAILLVVSLPFLAALLGSARGGDRQLNSALVTIATALAIVIVVGIAINRSLAGIGLAFPVLAASALLVLPKRSSMRRLALVLAGLLVIGAVGVLATSSTNGPEWGSDVSGSVHSRREMLDTSVEMTRDFMPWGSGLGSYRQVYQLYEQRTYVTDTYVIHAHDDYLEIAVELGVAGILLMCLFLAWWGRVVFRAWRYRDAGAYGRAASIASAAILIHSSVDFPLRTAAIAVTFAMCLALLIERRASKADNREDLRPTRHVIVK</sequence>
<feature type="transmembrane region" description="Helical" evidence="5">
    <location>
        <begin position="391"/>
        <end position="407"/>
    </location>
</feature>
<protein>
    <submittedName>
        <fullName evidence="7">O-antigen ligase</fullName>
    </submittedName>
</protein>
<evidence type="ECO:0000256" key="1">
    <source>
        <dbReference type="ARBA" id="ARBA00004141"/>
    </source>
</evidence>
<keyword evidence="8" id="KW-1185">Reference proteome</keyword>
<reference evidence="8" key="1">
    <citation type="journal article" date="2019" name="Int. J. Syst. Evol. Microbiol.">
        <title>The Global Catalogue of Microorganisms (GCM) 10K type strain sequencing project: providing services to taxonomists for standard genome sequencing and annotation.</title>
        <authorList>
            <consortium name="The Broad Institute Genomics Platform"/>
            <consortium name="The Broad Institute Genome Sequencing Center for Infectious Disease"/>
            <person name="Wu L."/>
            <person name="Ma J."/>
        </authorList>
    </citation>
    <scope>NUCLEOTIDE SEQUENCE [LARGE SCALE GENOMIC DNA]</scope>
    <source>
        <strain evidence="8">JCM 17543</strain>
    </source>
</reference>
<feature type="transmembrane region" description="Helical" evidence="5">
    <location>
        <begin position="142"/>
        <end position="162"/>
    </location>
</feature>
<evidence type="ECO:0000313" key="8">
    <source>
        <dbReference type="Proteomes" id="UP001500827"/>
    </source>
</evidence>
<gene>
    <name evidence="7" type="ORF">GCM10022276_06490</name>
</gene>
<keyword evidence="4 5" id="KW-0472">Membrane</keyword>
<name>A0ABP7KWY1_9SPHN</name>
<dbReference type="PANTHER" id="PTHR37422:SF23">
    <property type="entry name" value="TEICHURONIC ACID BIOSYNTHESIS PROTEIN TUAE"/>
    <property type="match status" value="1"/>
</dbReference>
<dbReference type="Pfam" id="PF04932">
    <property type="entry name" value="Wzy_C"/>
    <property type="match status" value="1"/>
</dbReference>
<dbReference type="RefSeq" id="WP_344698257.1">
    <property type="nucleotide sequence ID" value="NZ_BAABBM010000001.1"/>
</dbReference>
<dbReference type="PANTHER" id="PTHR37422">
    <property type="entry name" value="TEICHURONIC ACID BIOSYNTHESIS PROTEIN TUAE"/>
    <property type="match status" value="1"/>
</dbReference>
<feature type="transmembrane region" description="Helical" evidence="5">
    <location>
        <begin position="113"/>
        <end position="135"/>
    </location>
</feature>
<comment type="subcellular location">
    <subcellularLocation>
        <location evidence="1">Membrane</location>
        <topology evidence="1">Multi-pass membrane protein</topology>
    </subcellularLocation>
</comment>
<evidence type="ECO:0000259" key="6">
    <source>
        <dbReference type="Pfam" id="PF04932"/>
    </source>
</evidence>
<feature type="transmembrane region" description="Helical" evidence="5">
    <location>
        <begin position="245"/>
        <end position="261"/>
    </location>
</feature>
<keyword evidence="3 5" id="KW-1133">Transmembrane helix</keyword>
<dbReference type="InterPro" id="IPR007016">
    <property type="entry name" value="O-antigen_ligase-rel_domated"/>
</dbReference>
<comment type="caution">
    <text evidence="7">The sequence shown here is derived from an EMBL/GenBank/DDBJ whole genome shotgun (WGS) entry which is preliminary data.</text>
</comment>
<feature type="domain" description="O-antigen ligase-related" evidence="6">
    <location>
        <begin position="229"/>
        <end position="371"/>
    </location>
</feature>
<feature type="transmembrane region" description="Helical" evidence="5">
    <location>
        <begin position="60"/>
        <end position="78"/>
    </location>
</feature>
<evidence type="ECO:0000313" key="7">
    <source>
        <dbReference type="EMBL" id="GAA3890136.1"/>
    </source>
</evidence>
<feature type="transmembrane region" description="Helical" evidence="5">
    <location>
        <begin position="182"/>
        <end position="208"/>
    </location>
</feature>
<dbReference type="InterPro" id="IPR051533">
    <property type="entry name" value="WaaL-like"/>
</dbReference>
<accession>A0ABP7KWY1</accession>
<feature type="transmembrane region" description="Helical" evidence="5">
    <location>
        <begin position="270"/>
        <end position="289"/>
    </location>
</feature>
<evidence type="ECO:0000256" key="3">
    <source>
        <dbReference type="ARBA" id="ARBA00022989"/>
    </source>
</evidence>
<evidence type="ECO:0000256" key="2">
    <source>
        <dbReference type="ARBA" id="ARBA00022692"/>
    </source>
</evidence>
<feature type="transmembrane region" description="Helical" evidence="5">
    <location>
        <begin position="34"/>
        <end position="53"/>
    </location>
</feature>
<feature type="transmembrane region" description="Helical" evidence="5">
    <location>
        <begin position="413"/>
        <end position="432"/>
    </location>
</feature>
<feature type="transmembrane region" description="Helical" evidence="5">
    <location>
        <begin position="359"/>
        <end position="379"/>
    </location>
</feature>
<dbReference type="GO" id="GO:0016874">
    <property type="term" value="F:ligase activity"/>
    <property type="evidence" value="ECO:0007669"/>
    <property type="project" value="UniProtKB-KW"/>
</dbReference>
<proteinExistence type="predicted"/>
<feature type="transmembrane region" description="Helical" evidence="5">
    <location>
        <begin position="220"/>
        <end position="239"/>
    </location>
</feature>
<organism evidence="7 8">
    <name type="scientific">Sphingomonas limnosediminicola</name>
    <dbReference type="NCBI Taxonomy" id="940133"/>
    <lineage>
        <taxon>Bacteria</taxon>
        <taxon>Pseudomonadati</taxon>
        <taxon>Pseudomonadota</taxon>
        <taxon>Alphaproteobacteria</taxon>
        <taxon>Sphingomonadales</taxon>
        <taxon>Sphingomonadaceae</taxon>
        <taxon>Sphingomonas</taxon>
    </lineage>
</organism>
<evidence type="ECO:0000256" key="4">
    <source>
        <dbReference type="ARBA" id="ARBA00023136"/>
    </source>
</evidence>
<dbReference type="EMBL" id="BAABBM010000001">
    <property type="protein sequence ID" value="GAA3890136.1"/>
    <property type="molecule type" value="Genomic_DNA"/>
</dbReference>
<dbReference type="Proteomes" id="UP001500827">
    <property type="component" value="Unassembled WGS sequence"/>
</dbReference>
<keyword evidence="7" id="KW-0436">Ligase</keyword>
<evidence type="ECO:0000256" key="5">
    <source>
        <dbReference type="SAM" id="Phobius"/>
    </source>
</evidence>
<keyword evidence="2 5" id="KW-0812">Transmembrane</keyword>